<keyword evidence="3" id="KW-1185">Reference proteome</keyword>
<gene>
    <name evidence="2" type="ORF">SPV1_11401</name>
</gene>
<dbReference type="STRING" id="314344.AL013_09020"/>
<dbReference type="AlphaFoldDB" id="Q0F156"/>
<accession>Q0F156</accession>
<dbReference type="InParanoid" id="Q0F156"/>
<evidence type="ECO:0000313" key="3">
    <source>
        <dbReference type="Proteomes" id="UP000005297"/>
    </source>
</evidence>
<reference evidence="2 3" key="1">
    <citation type="submission" date="2006-09" db="EMBL/GenBank/DDBJ databases">
        <authorList>
            <person name="Emerson D."/>
            <person name="Ferriera S."/>
            <person name="Johnson J."/>
            <person name="Kravitz S."/>
            <person name="Halpern A."/>
            <person name="Remington K."/>
            <person name="Beeson K."/>
            <person name="Tran B."/>
            <person name="Rogers Y.-H."/>
            <person name="Friedman R."/>
            <person name="Venter J.C."/>
        </authorList>
    </citation>
    <scope>NUCLEOTIDE SEQUENCE [LARGE SCALE GENOMIC DNA]</scope>
    <source>
        <strain evidence="2 3">PV-1</strain>
    </source>
</reference>
<dbReference type="RefSeq" id="WP_009849798.1">
    <property type="nucleotide sequence ID" value="NZ_DS022294.1"/>
</dbReference>
<proteinExistence type="predicted"/>
<name>Q0F156_9PROT</name>
<dbReference type="Proteomes" id="UP000005297">
    <property type="component" value="Unassembled WGS sequence"/>
</dbReference>
<sequence length="734" mass="81906">MISPDYFSFRWSWYRPILNRMEQPSDRCRVEVRQLPIRMIGQDAAEYIPYLVHPALQRSISTALHRLQDYTLRYMVRGEKISAHKLPPMDQKAREMVAYLRSQCPHLSRDLLHHWCADPDGATALLRVCEGLWEQGWRQDQADAAPWVPAVNVLLLKLIRTEIAALSDENIELTSHVTLHVIGGLYTWALQAFLKRYLEGAVEVRRVASYESMMLPATPMVFMQYQPDSSLLADDSRIVRAYGLEPEIVPRMRELRAKVGMRNEGGILQLLARDKLGTHLQRRTWARLSLWKLAMDSDQGGWMRYVLNAKQLDQLLAGQTRPGEALLENLKANADVPVAGWLLAQIQGGRAANAAGEPWLHDNITLMAFRVFDEDIKIEVARRQAERAWLERKDSPSGKPSAGRTAGMRKASGLRSVAGGHQDIDQGMEKAWQEGEVVLIQPDVSRALHSGKKLSLRHGSLSVEWSDYLTALLAWHTGDTDAFFSRTFLPGILAWVAEREGVLLDSCSASGCLLRGPVVLLTEAGIALRERLWQWLSDASAHLDARPESIALSMCLDMGGEWSYSEITDVHAGVQRIAFSQAVARATAGVCRSSAVEQLVRARNAKLELKQVASVGIETVKAASGQPVHLLHNAGFAMTAAAMFELTRALAGKASIRELHLDKQQLKGMVNAWRMPTMPLELLLVQRHGHDEEPWLLMKVGMASLAGADVELFEVMDVHNPAVQHLRGLGLLPA</sequence>
<feature type="region of interest" description="Disordered" evidence="1">
    <location>
        <begin position="389"/>
        <end position="420"/>
    </location>
</feature>
<organism evidence="2 3">
    <name type="scientific">Mariprofundus ferrooxydans PV-1</name>
    <dbReference type="NCBI Taxonomy" id="314345"/>
    <lineage>
        <taxon>Bacteria</taxon>
        <taxon>Pseudomonadati</taxon>
        <taxon>Pseudomonadota</taxon>
        <taxon>Candidatius Mariprofundia</taxon>
        <taxon>Mariprofundales</taxon>
        <taxon>Mariprofundaceae</taxon>
        <taxon>Mariprofundus</taxon>
    </lineage>
</organism>
<evidence type="ECO:0000313" key="2">
    <source>
        <dbReference type="EMBL" id="EAU55335.1"/>
    </source>
</evidence>
<protein>
    <submittedName>
        <fullName evidence="2">Uncharacterized protein</fullName>
    </submittedName>
</protein>
<comment type="caution">
    <text evidence="2">The sequence shown here is derived from an EMBL/GenBank/DDBJ whole genome shotgun (WGS) entry which is preliminary data.</text>
</comment>
<dbReference type="EMBL" id="AATS01000003">
    <property type="protein sequence ID" value="EAU55335.1"/>
    <property type="molecule type" value="Genomic_DNA"/>
</dbReference>
<dbReference type="HOGENOM" id="CLU_377574_0_0_0"/>
<evidence type="ECO:0000256" key="1">
    <source>
        <dbReference type="SAM" id="MobiDB-lite"/>
    </source>
</evidence>